<dbReference type="SMART" id="SM00738">
    <property type="entry name" value="NGN"/>
    <property type="match status" value="1"/>
</dbReference>
<dbReference type="PRINTS" id="PR00338">
    <property type="entry name" value="NUSGTNSCPFCT"/>
</dbReference>
<dbReference type="GO" id="GO:0031564">
    <property type="term" value="P:transcription antitermination"/>
    <property type="evidence" value="ECO:0007669"/>
    <property type="project" value="UniProtKB-KW"/>
</dbReference>
<dbReference type="InterPro" id="IPR043425">
    <property type="entry name" value="NusG-like"/>
</dbReference>
<keyword evidence="1 4" id="KW-0889">Transcription antitermination</keyword>
<dbReference type="SUPFAM" id="SSF50104">
    <property type="entry name" value="Translation proteins SH3-like domain"/>
    <property type="match status" value="1"/>
</dbReference>
<gene>
    <name evidence="6" type="primary">loaP</name>
    <name evidence="6" type="ORF">EHE19_017555</name>
</gene>
<dbReference type="PANTHER" id="PTHR30265:SF4">
    <property type="entry name" value="KOW MOTIF FAMILY PROTEIN, EXPRESSED"/>
    <property type="match status" value="1"/>
</dbReference>
<dbReference type="CDD" id="cd08000">
    <property type="entry name" value="NGN"/>
    <property type="match status" value="1"/>
</dbReference>
<name>A0A4U7JG51_9FIRM</name>
<evidence type="ECO:0000313" key="6">
    <source>
        <dbReference type="EMBL" id="QNU66630.1"/>
    </source>
</evidence>
<keyword evidence="7" id="KW-1185">Reference proteome</keyword>
<keyword evidence="4" id="KW-0806">Transcription termination</keyword>
<dbReference type="InterPro" id="IPR014722">
    <property type="entry name" value="Rib_uL2_dom2"/>
</dbReference>
<accession>A0A4U7JG51</accession>
<evidence type="ECO:0000313" key="7">
    <source>
        <dbReference type="Proteomes" id="UP000306409"/>
    </source>
</evidence>
<dbReference type="Gene3D" id="2.30.30.30">
    <property type="match status" value="1"/>
</dbReference>
<evidence type="ECO:0000259" key="5">
    <source>
        <dbReference type="SMART" id="SM00738"/>
    </source>
</evidence>
<dbReference type="InterPro" id="IPR008991">
    <property type="entry name" value="Translation_prot_SH3-like_sf"/>
</dbReference>
<comment type="similarity">
    <text evidence="4">Belongs to the NusG family.</text>
</comment>
<dbReference type="Proteomes" id="UP000306409">
    <property type="component" value="Chromosome"/>
</dbReference>
<dbReference type="Gene3D" id="3.30.70.940">
    <property type="entry name" value="NusG, N-terminal domain"/>
    <property type="match status" value="1"/>
</dbReference>
<evidence type="ECO:0000256" key="4">
    <source>
        <dbReference type="RuleBase" id="RU000538"/>
    </source>
</evidence>
<dbReference type="CDD" id="cd06091">
    <property type="entry name" value="KOW_NusG"/>
    <property type="match status" value="1"/>
</dbReference>
<dbReference type="InterPro" id="IPR006645">
    <property type="entry name" value="NGN-like_dom"/>
</dbReference>
<dbReference type="EMBL" id="CP061336">
    <property type="protein sequence ID" value="QNU66630.1"/>
    <property type="molecule type" value="Genomic_DNA"/>
</dbReference>
<evidence type="ECO:0000256" key="2">
    <source>
        <dbReference type="ARBA" id="ARBA00023015"/>
    </source>
</evidence>
<evidence type="ECO:0000256" key="1">
    <source>
        <dbReference type="ARBA" id="ARBA00022814"/>
    </source>
</evidence>
<organism evidence="6 7">
    <name type="scientific">Ruminiclostridium herbifermentans</name>
    <dbReference type="NCBI Taxonomy" id="2488810"/>
    <lineage>
        <taxon>Bacteria</taxon>
        <taxon>Bacillati</taxon>
        <taxon>Bacillota</taxon>
        <taxon>Clostridia</taxon>
        <taxon>Eubacteriales</taxon>
        <taxon>Oscillospiraceae</taxon>
        <taxon>Ruminiclostridium</taxon>
    </lineage>
</organism>
<dbReference type="Pfam" id="PF02357">
    <property type="entry name" value="NusG"/>
    <property type="match status" value="1"/>
</dbReference>
<evidence type="ECO:0000256" key="3">
    <source>
        <dbReference type="ARBA" id="ARBA00023163"/>
    </source>
</evidence>
<keyword evidence="2 4" id="KW-0805">Transcription regulation</keyword>
<dbReference type="GO" id="GO:0006353">
    <property type="term" value="P:DNA-templated transcription termination"/>
    <property type="evidence" value="ECO:0007669"/>
    <property type="project" value="UniProtKB-KW"/>
</dbReference>
<dbReference type="PANTHER" id="PTHR30265">
    <property type="entry name" value="RHO-INTERACTING TRANSCRIPTION TERMINATION FACTOR NUSG"/>
    <property type="match status" value="1"/>
</dbReference>
<comment type="function">
    <text evidence="4">Participates in transcription elongation, termination and antitermination.</text>
</comment>
<reference evidence="6 7" key="1">
    <citation type="submission" date="2020-09" db="EMBL/GenBank/DDBJ databases">
        <title>Characterization and genome sequencing of Ruminiclostridium sp. nov. MA18.</title>
        <authorList>
            <person name="Rettenmaier R."/>
            <person name="Kowollik M.-L."/>
            <person name="Liebl W."/>
            <person name="Zverlov V."/>
        </authorList>
    </citation>
    <scope>NUCLEOTIDE SEQUENCE [LARGE SCALE GENOMIC DNA]</scope>
    <source>
        <strain evidence="6 7">MA18</strain>
    </source>
</reference>
<keyword evidence="3 4" id="KW-0804">Transcription</keyword>
<proteinExistence type="inferred from homology"/>
<feature type="domain" description="NusG-like N-terminal" evidence="5">
    <location>
        <begin position="6"/>
        <end position="108"/>
    </location>
</feature>
<dbReference type="GO" id="GO:0006354">
    <property type="term" value="P:DNA-templated transcription elongation"/>
    <property type="evidence" value="ECO:0007669"/>
    <property type="project" value="InterPro"/>
</dbReference>
<dbReference type="NCBIfam" id="NF033641">
    <property type="entry name" value="antiterm_LoaP"/>
    <property type="match status" value="1"/>
</dbReference>
<protein>
    <recommendedName>
        <fullName evidence="4">Transcription termination/antitermination protein NusG</fullName>
    </recommendedName>
</protein>
<dbReference type="OrthoDB" id="1681764at2"/>
<dbReference type="GO" id="GO:0032784">
    <property type="term" value="P:regulation of DNA-templated transcription elongation"/>
    <property type="evidence" value="ECO:0007669"/>
    <property type="project" value="InterPro"/>
</dbReference>
<dbReference type="RefSeq" id="WP_137697398.1">
    <property type="nucleotide sequence ID" value="NZ_CP061336.1"/>
</dbReference>
<dbReference type="InterPro" id="IPR001062">
    <property type="entry name" value="Transcrpt_antiterm_NusG"/>
</dbReference>
<dbReference type="InterPro" id="IPR047663">
    <property type="entry name" value="Transcription_antiterm_LoaP"/>
</dbReference>
<sequence length="173" mass="20284">MDTKDERKWYAVFVTTGEEDKVKERIHFRMYDELKALVPKRRMRERKEGKWQERIRPLFPGYVLLNGQINNRTYNLISDIPGVIRLLKDTNGPQEIHENEIWVLLRLMAENEVIGSSKLYVQDEKIKVIEGPLMGLEGYIKAVNKRKGRVKVFLSLMGEPRIVELCITMVQPA</sequence>
<dbReference type="InterPro" id="IPR036735">
    <property type="entry name" value="NGN_dom_sf"/>
</dbReference>
<dbReference type="KEGG" id="rher:EHE19_017555"/>
<dbReference type="AlphaFoldDB" id="A0A4U7JG51"/>
<dbReference type="SUPFAM" id="SSF82679">
    <property type="entry name" value="N-utilization substance G protein NusG, N-terminal domain"/>
    <property type="match status" value="1"/>
</dbReference>